<dbReference type="GO" id="GO:0016787">
    <property type="term" value="F:hydrolase activity"/>
    <property type="evidence" value="ECO:0007669"/>
    <property type="project" value="UniProtKB-KW"/>
</dbReference>
<dbReference type="AlphaFoldDB" id="A0A7W8FXD3"/>
<dbReference type="Gene3D" id="1.10.3210.10">
    <property type="entry name" value="Hypothetical protein af1432"/>
    <property type="match status" value="1"/>
</dbReference>
<keyword evidence="3" id="KW-1185">Reference proteome</keyword>
<dbReference type="RefSeq" id="WP_183328894.1">
    <property type="nucleotide sequence ID" value="NZ_JACHHK010000006.1"/>
</dbReference>
<dbReference type="Proteomes" id="UP000539953">
    <property type="component" value="Unassembled WGS sequence"/>
</dbReference>
<dbReference type="SUPFAM" id="SSF109604">
    <property type="entry name" value="HD-domain/PDEase-like"/>
    <property type="match status" value="1"/>
</dbReference>
<dbReference type="Pfam" id="PF01966">
    <property type="entry name" value="HD"/>
    <property type="match status" value="1"/>
</dbReference>
<dbReference type="EMBL" id="JACHHK010000006">
    <property type="protein sequence ID" value="MBB5183595.1"/>
    <property type="molecule type" value="Genomic_DNA"/>
</dbReference>
<name>A0A7W8FXD3_9FIRM</name>
<accession>A0A7W8FXD3</accession>
<proteinExistence type="predicted"/>
<evidence type="ECO:0000259" key="1">
    <source>
        <dbReference type="Pfam" id="PF01966"/>
    </source>
</evidence>
<evidence type="ECO:0000313" key="2">
    <source>
        <dbReference type="EMBL" id="MBB5183595.1"/>
    </source>
</evidence>
<reference evidence="2 3" key="1">
    <citation type="submission" date="2020-08" db="EMBL/GenBank/DDBJ databases">
        <title>Genomic Encyclopedia of Type Strains, Phase IV (KMG-IV): sequencing the most valuable type-strain genomes for metagenomic binning, comparative biology and taxonomic classification.</title>
        <authorList>
            <person name="Goeker M."/>
        </authorList>
    </citation>
    <scope>NUCLEOTIDE SEQUENCE [LARGE SCALE GENOMIC DNA]</scope>
    <source>
        <strain evidence="2 3">DSM 25799</strain>
    </source>
</reference>
<organism evidence="2 3">
    <name type="scientific">Catenisphaera adipataccumulans</name>
    <dbReference type="NCBI Taxonomy" id="700500"/>
    <lineage>
        <taxon>Bacteria</taxon>
        <taxon>Bacillati</taxon>
        <taxon>Bacillota</taxon>
        <taxon>Erysipelotrichia</taxon>
        <taxon>Erysipelotrichales</taxon>
        <taxon>Erysipelotrichaceae</taxon>
        <taxon>Catenisphaera</taxon>
    </lineage>
</organism>
<protein>
    <submittedName>
        <fullName evidence="2">Putative hydrolase (HD superfamily)</fullName>
    </submittedName>
</protein>
<sequence>MENFDRYETVREYVYGEYSKIGSRAFRVAAITHTSAVDTCITLLAMSRNSKIEKAKIAALLHDFAQYMQNCAHSEHARLSSILAHKYLSSTHLFKVYEIDDICYAIAQHSHKESYDSPLCELLKDADIMARFLENPNMELTGIKKQRLLDACADLNGSD</sequence>
<comment type="caution">
    <text evidence="2">The sequence shown here is derived from an EMBL/GenBank/DDBJ whole genome shotgun (WGS) entry which is preliminary data.</text>
</comment>
<feature type="domain" description="HD" evidence="1">
    <location>
        <begin position="31"/>
        <end position="129"/>
    </location>
</feature>
<evidence type="ECO:0000313" key="3">
    <source>
        <dbReference type="Proteomes" id="UP000539953"/>
    </source>
</evidence>
<gene>
    <name evidence="2" type="ORF">HNQ47_001630</name>
</gene>
<keyword evidence="2" id="KW-0378">Hydrolase</keyword>
<dbReference type="InterPro" id="IPR006674">
    <property type="entry name" value="HD_domain"/>
</dbReference>